<sequence length="40" mass="4811">IKDVLRVYPTMTALKTALNHKLELPFRDDVVKKIKKKFRR</sequence>
<proteinExistence type="predicted"/>
<dbReference type="AlphaFoldDB" id="A0A0F9M9E2"/>
<organism evidence="1">
    <name type="scientific">marine sediment metagenome</name>
    <dbReference type="NCBI Taxonomy" id="412755"/>
    <lineage>
        <taxon>unclassified sequences</taxon>
        <taxon>metagenomes</taxon>
        <taxon>ecological metagenomes</taxon>
    </lineage>
</organism>
<reference evidence="1" key="1">
    <citation type="journal article" date="2015" name="Nature">
        <title>Complex archaea that bridge the gap between prokaryotes and eukaryotes.</title>
        <authorList>
            <person name="Spang A."/>
            <person name="Saw J.H."/>
            <person name="Jorgensen S.L."/>
            <person name="Zaremba-Niedzwiedzka K."/>
            <person name="Martijn J."/>
            <person name="Lind A.E."/>
            <person name="van Eijk R."/>
            <person name="Schleper C."/>
            <person name="Guy L."/>
            <person name="Ettema T.J."/>
        </authorList>
    </citation>
    <scope>NUCLEOTIDE SEQUENCE</scope>
</reference>
<feature type="non-terminal residue" evidence="1">
    <location>
        <position position="1"/>
    </location>
</feature>
<name>A0A0F9M9E2_9ZZZZ</name>
<protein>
    <submittedName>
        <fullName evidence="1">Uncharacterized protein</fullName>
    </submittedName>
</protein>
<comment type="caution">
    <text evidence="1">The sequence shown here is derived from an EMBL/GenBank/DDBJ whole genome shotgun (WGS) entry which is preliminary data.</text>
</comment>
<evidence type="ECO:0000313" key="1">
    <source>
        <dbReference type="EMBL" id="KKM73280.1"/>
    </source>
</evidence>
<dbReference type="EMBL" id="LAZR01009326">
    <property type="protein sequence ID" value="KKM73280.1"/>
    <property type="molecule type" value="Genomic_DNA"/>
</dbReference>
<gene>
    <name evidence="1" type="ORF">LCGC14_1412130</name>
</gene>
<accession>A0A0F9M9E2</accession>